<dbReference type="InterPro" id="IPR001509">
    <property type="entry name" value="Epimerase_deHydtase"/>
</dbReference>
<comment type="similarity">
    <text evidence="1">Belongs to the complex I NDUFA9 subunit family.</text>
</comment>
<dbReference type="GO" id="GO:0044877">
    <property type="term" value="F:protein-containing complex binding"/>
    <property type="evidence" value="ECO:0007669"/>
    <property type="project" value="TreeGrafter"/>
</dbReference>
<feature type="domain" description="NAD-dependent epimerase/dehydratase" evidence="6">
    <location>
        <begin position="81"/>
        <end position="245"/>
    </location>
</feature>
<proteinExistence type="inferred from homology"/>
<evidence type="ECO:0000313" key="7">
    <source>
        <dbReference type="Proteomes" id="UP000887569"/>
    </source>
</evidence>
<comment type="subunit">
    <text evidence="5">Complex I is composed of 45 different subunits. This a component of the hydrophobic protein fraction. Interacts with BLOC1S1. Interacts with SLC2A4. Interacts with CLOCK. Interacts with RAB5IF.</text>
</comment>
<evidence type="ECO:0000313" key="8">
    <source>
        <dbReference type="WBParaSite" id="PgB12X_g058_t01"/>
    </source>
</evidence>
<name>A0A914ZPR6_PARUN</name>
<organism evidence="7 8">
    <name type="scientific">Parascaris univalens</name>
    <name type="common">Nematode worm</name>
    <dbReference type="NCBI Taxonomy" id="6257"/>
    <lineage>
        <taxon>Eukaryota</taxon>
        <taxon>Metazoa</taxon>
        <taxon>Ecdysozoa</taxon>
        <taxon>Nematoda</taxon>
        <taxon>Chromadorea</taxon>
        <taxon>Rhabditida</taxon>
        <taxon>Spirurina</taxon>
        <taxon>Ascaridomorpha</taxon>
        <taxon>Ascaridoidea</taxon>
        <taxon>Ascarididae</taxon>
        <taxon>Parascaris</taxon>
    </lineage>
</organism>
<dbReference type="InterPro" id="IPR051207">
    <property type="entry name" value="ComplexI_NDUFA9_subunit"/>
</dbReference>
<sequence length="450" mass="50659">MVLNICKLSDVSGVLPICRWWVMLAASSRLAAVSLRCTTAALHTSTACEADAGLPTPIISSKGASFRKGTGGRCSFSGNVVTVFGATGFLGLSVVNRLAKQGSQLIIPYRQDPYWVREHKVVGEVGQILFFPFELKDEQSIRRVLKYSNIVVNMIGTKHATKKYSFAETHVNGARRIARIAKEMGVERFIHMSALNATTHPTPVLLRNGSEFLRTKAYGEEAVRDEFREATIIRPALMFGENDAFIQYYVSRWRKTPLDRVWLYKAGEKTFKMPIWGGDVAMGVEKVVLDPTTAGKTYEFVGPHCYQLSELMDFMYRKAHCLPQFGFHYKRHGSRFNPYFRALVNSCELYGKIFKCNTPLMWEWIEVVECTNDVLTGAPTLADLGVRRLTEFELAGGQQAFYRSFNSYYEEQYGDLEPPRLPLRSPPLFAEKTPASGIVTESKPFAMNVS</sequence>
<protein>
    <recommendedName>
        <fullName evidence="2">NADH dehydrogenase [ubiquinone] 1 alpha subcomplex subunit 9, mitochondrial</fullName>
    </recommendedName>
    <alternativeName>
        <fullName evidence="4">Complex I-39kD</fullName>
    </alternativeName>
    <alternativeName>
        <fullName evidence="3">NADH-ubiquinone oxidoreductase 39 kDa subunit</fullName>
    </alternativeName>
</protein>
<accession>A0A914ZPR6</accession>
<dbReference type="PANTHER" id="PTHR12126:SF11">
    <property type="entry name" value="NADH DEHYDROGENASE [UBIQUINONE] 1 ALPHA SUBCOMPLEX SUBUNIT 9, MITOCHONDRIAL"/>
    <property type="match status" value="1"/>
</dbReference>
<dbReference type="Gene3D" id="3.40.50.720">
    <property type="entry name" value="NAD(P)-binding Rossmann-like Domain"/>
    <property type="match status" value="1"/>
</dbReference>
<dbReference type="AlphaFoldDB" id="A0A914ZPR6"/>
<dbReference type="Pfam" id="PF01370">
    <property type="entry name" value="Epimerase"/>
    <property type="match status" value="1"/>
</dbReference>
<dbReference type="InterPro" id="IPR036291">
    <property type="entry name" value="NAD(P)-bd_dom_sf"/>
</dbReference>
<dbReference type="Proteomes" id="UP000887569">
    <property type="component" value="Unplaced"/>
</dbReference>
<dbReference type="PANTHER" id="PTHR12126">
    <property type="entry name" value="NADH-UBIQUINONE OXIDOREDUCTASE 39 KDA SUBUNIT-RELATED"/>
    <property type="match status" value="1"/>
</dbReference>
<dbReference type="SUPFAM" id="SSF51735">
    <property type="entry name" value="NAD(P)-binding Rossmann-fold domains"/>
    <property type="match status" value="1"/>
</dbReference>
<evidence type="ECO:0000256" key="1">
    <source>
        <dbReference type="ARBA" id="ARBA00038501"/>
    </source>
</evidence>
<dbReference type="CDD" id="cd05271">
    <property type="entry name" value="NDUFA9_like_SDR_a"/>
    <property type="match status" value="1"/>
</dbReference>
<evidence type="ECO:0000259" key="6">
    <source>
        <dbReference type="Pfam" id="PF01370"/>
    </source>
</evidence>
<dbReference type="WBParaSite" id="PgB12X_g058_t01">
    <property type="protein sequence ID" value="PgB12X_g058_t01"/>
    <property type="gene ID" value="PgB12X_g058"/>
</dbReference>
<keyword evidence="7" id="KW-1185">Reference proteome</keyword>
<reference evidence="8" key="1">
    <citation type="submission" date="2022-11" db="UniProtKB">
        <authorList>
            <consortium name="WormBaseParasite"/>
        </authorList>
    </citation>
    <scope>IDENTIFICATION</scope>
</reference>
<evidence type="ECO:0000256" key="3">
    <source>
        <dbReference type="ARBA" id="ARBA00042000"/>
    </source>
</evidence>
<evidence type="ECO:0000256" key="4">
    <source>
        <dbReference type="ARBA" id="ARBA00043145"/>
    </source>
</evidence>
<evidence type="ECO:0000256" key="2">
    <source>
        <dbReference type="ARBA" id="ARBA00040720"/>
    </source>
</evidence>
<evidence type="ECO:0000256" key="5">
    <source>
        <dbReference type="ARBA" id="ARBA00046455"/>
    </source>
</evidence>
<dbReference type="GO" id="GO:0005739">
    <property type="term" value="C:mitochondrion"/>
    <property type="evidence" value="ECO:0007669"/>
    <property type="project" value="TreeGrafter"/>
</dbReference>